<dbReference type="PANTHER" id="PTHR37419:SF8">
    <property type="entry name" value="TOXIN YJJJ"/>
    <property type="match status" value="1"/>
</dbReference>
<feature type="domain" description="HipA N-terminal subdomain 1" evidence="5">
    <location>
        <begin position="8"/>
        <end position="120"/>
    </location>
</feature>
<evidence type="ECO:0000313" key="7">
    <source>
        <dbReference type="Proteomes" id="UP000293583"/>
    </source>
</evidence>
<dbReference type="InterPro" id="IPR052028">
    <property type="entry name" value="HipA_Ser/Thr_kinase"/>
</dbReference>
<dbReference type="Proteomes" id="UP000293583">
    <property type="component" value="Unassembled WGS sequence"/>
</dbReference>
<evidence type="ECO:0000259" key="5">
    <source>
        <dbReference type="Pfam" id="PF13657"/>
    </source>
</evidence>
<evidence type="ECO:0000313" key="6">
    <source>
        <dbReference type="EMBL" id="TBH75040.1"/>
    </source>
</evidence>
<comment type="caution">
    <text evidence="6">The sequence shown here is derived from an EMBL/GenBank/DDBJ whole genome shotgun (WGS) entry which is preliminary data.</text>
</comment>
<dbReference type="GO" id="GO:0005829">
    <property type="term" value="C:cytosol"/>
    <property type="evidence" value="ECO:0007669"/>
    <property type="project" value="TreeGrafter"/>
</dbReference>
<accession>A0A4Q9BFM0</accession>
<evidence type="ECO:0000256" key="2">
    <source>
        <dbReference type="ARBA" id="ARBA00022679"/>
    </source>
</evidence>
<keyword evidence="2" id="KW-0808">Transferase</keyword>
<proteinExistence type="inferred from homology"/>
<dbReference type="PANTHER" id="PTHR37419">
    <property type="entry name" value="SERINE/THREONINE-PROTEIN KINASE TOXIN HIPA"/>
    <property type="match status" value="1"/>
</dbReference>
<dbReference type="EMBL" id="SEWY01000001">
    <property type="protein sequence ID" value="TBH75040.1"/>
    <property type="molecule type" value="Genomic_DNA"/>
</dbReference>
<protein>
    <submittedName>
        <fullName evidence="6">Type II toxin-antitoxin system HipA family toxin</fullName>
    </submittedName>
</protein>
<organism evidence="6 7">
    <name type="scientific">Aquirufa antheringensis</name>
    <dbReference type="NCBI Taxonomy" id="2516559"/>
    <lineage>
        <taxon>Bacteria</taxon>
        <taxon>Pseudomonadati</taxon>
        <taxon>Bacteroidota</taxon>
        <taxon>Cytophagia</taxon>
        <taxon>Cytophagales</taxon>
        <taxon>Flectobacillaceae</taxon>
        <taxon>Aquirufa</taxon>
    </lineage>
</organism>
<dbReference type="Gene3D" id="1.10.1070.20">
    <property type="match status" value="1"/>
</dbReference>
<keyword evidence="3" id="KW-0418">Kinase</keyword>
<dbReference type="GO" id="GO:0004674">
    <property type="term" value="F:protein serine/threonine kinase activity"/>
    <property type="evidence" value="ECO:0007669"/>
    <property type="project" value="TreeGrafter"/>
</dbReference>
<evidence type="ECO:0000259" key="4">
    <source>
        <dbReference type="Pfam" id="PF07804"/>
    </source>
</evidence>
<dbReference type="RefSeq" id="WP_130922248.1">
    <property type="nucleotide sequence ID" value="NZ_SEWY01000001.1"/>
</dbReference>
<dbReference type="InterPro" id="IPR017508">
    <property type="entry name" value="HipA_N1"/>
</dbReference>
<feature type="domain" description="HipA-like C-terminal" evidence="4">
    <location>
        <begin position="169"/>
        <end position="380"/>
    </location>
</feature>
<evidence type="ECO:0000256" key="3">
    <source>
        <dbReference type="ARBA" id="ARBA00022777"/>
    </source>
</evidence>
<name>A0A4Q9BFM0_9BACT</name>
<dbReference type="OrthoDB" id="9805913at2"/>
<dbReference type="Pfam" id="PF07804">
    <property type="entry name" value="HipA_C"/>
    <property type="match status" value="1"/>
</dbReference>
<evidence type="ECO:0000256" key="1">
    <source>
        <dbReference type="ARBA" id="ARBA00010164"/>
    </source>
</evidence>
<sequence length="423" mass="48527">MAKDLVVEVWCFGIEIGKIGFNEDEQFSFFQYNPTFLTSNTYSRLFPLIFKRTEVVQVFRNYKGKAFHGLPPMIADSLPDLFGNVIFTKWIEATHPALHKISTLEQLTYLANRGMGALEFKPAQKLHKTTKVDLDEVVDILKKVMDNKVSTSSHTLDHESLLTIFKIGTSAGGVRPKILVSENIKTGKIIPGDIEFSDAYRHYLVKLTLEEEKDIDYLKGKIEFAYYLVAKEVGIRMMDSKLIGEIHFATERFDRVEGRKIHILSTSGLTGWSHEDPAVSSYENVFELAVKLRIPQVEIDELYKRMVFNLTFFNVDDHLKNHSFCYDEIKDEWHLAPAYDITYPLSLHLTRTKTSRALSINDKRDKIGLSDLIRLANKYVVKSPEKTIQFVQSKIAFMVQSLLGLEIPESIVKKMEQDFVLLA</sequence>
<reference evidence="6 7" key="1">
    <citation type="submission" date="2019-02" db="EMBL/GenBank/DDBJ databases">
        <title>Genome of a new Bacteroidetes strain.</title>
        <authorList>
            <person name="Pitt A."/>
        </authorList>
    </citation>
    <scope>NUCLEOTIDE SEQUENCE [LARGE SCALE GENOMIC DNA]</scope>
    <source>
        <strain evidence="6 7">103A-SOEBACH</strain>
    </source>
</reference>
<dbReference type="InterPro" id="IPR012893">
    <property type="entry name" value="HipA-like_C"/>
</dbReference>
<gene>
    <name evidence="6" type="ORF">EWU20_00275</name>
</gene>
<keyword evidence="7" id="KW-1185">Reference proteome</keyword>
<dbReference type="Pfam" id="PF13657">
    <property type="entry name" value="Couple_hipA"/>
    <property type="match status" value="1"/>
</dbReference>
<comment type="similarity">
    <text evidence="1">Belongs to the HipA Ser/Thr kinase family.</text>
</comment>
<dbReference type="AlphaFoldDB" id="A0A4Q9BFM0"/>